<evidence type="ECO:0000313" key="2">
    <source>
        <dbReference type="EMBL" id="CRK29966.1"/>
    </source>
</evidence>
<dbReference type="Pfam" id="PF14269">
    <property type="entry name" value="Arylsulfotran_2"/>
    <property type="match status" value="1"/>
</dbReference>
<dbReference type="PANTHER" id="PTHR35340">
    <property type="entry name" value="PQQ ENZYME REPEAT PROTEIN-RELATED"/>
    <property type="match status" value="1"/>
</dbReference>
<reference evidence="3 4" key="1">
    <citation type="submission" date="2015-05" db="EMBL/GenBank/DDBJ databases">
        <authorList>
            <person name="Fogelqvist Johan"/>
        </authorList>
    </citation>
    <scope>NUCLEOTIDE SEQUENCE [LARGE SCALE GENOMIC DNA]</scope>
    <source>
        <strain evidence="2">VL1</strain>
        <strain evidence="1">VL2</strain>
    </source>
</reference>
<gene>
    <name evidence="2" type="ORF">BN1708_005104</name>
    <name evidence="1" type="ORF">BN1723_002781</name>
</gene>
<dbReference type="EMBL" id="CVQH01021306">
    <property type="protein sequence ID" value="CRK29966.1"/>
    <property type="molecule type" value="Genomic_DNA"/>
</dbReference>
<dbReference type="InterPro" id="IPR053143">
    <property type="entry name" value="Arylsulfate_ST"/>
</dbReference>
<evidence type="ECO:0000313" key="1">
    <source>
        <dbReference type="EMBL" id="CRK21665.1"/>
    </source>
</evidence>
<keyword evidence="3" id="KW-1185">Reference proteome</keyword>
<dbReference type="EMBL" id="CVQI01012224">
    <property type="protein sequence ID" value="CRK21665.1"/>
    <property type="molecule type" value="Genomic_DNA"/>
</dbReference>
<protein>
    <submittedName>
        <fullName evidence="2">Uncharacterized protein</fullName>
    </submittedName>
</protein>
<sequence length="1230" mass="138358">MRVQDFLVVTAALAPSVSGDWQFRSRPDLTPPRLNITVSADPALVEKGLIFVVPYPGFTPISHGPIQPAPYIFRDDGELVWSGIGHIAGWAANFRPDTVDGSQVLRAFEGQMSAQLGIMHGHHLILNEKYETVKSVQSRSPQLISGHEFRVINGKSALVEVPFTKPFDLSRWGGKEGQDWIVSSGFQELDIETGQVLFEWEALDHVDPNAFPVDHLDRAIGSGRSSSDAWDYFHLNSVDKDDEGNYLISARNYAALFKVSGATGKVIWQLGGLHGGSSFEIAPAARFAYQHDARFLNRSSDGAIEYLSLFDNSAHSPTIKINPFSRGRILQLNHTDGTVKAAATYPAPDQLSAQTQGNTQVLPNSNVFVNWGQAGAITEFAADGTVLFHAYLDSEPGGNSVQSYRGFKLPWTGRPIEEPAVVALGSEASEEVDIYVSWNGDTETTLWRFYAEELRGDVARKRFLGDSNRHGFETHIKVKRPSSEEGYRIFAEAVDKNEHVLARSGSVAVTFGKRPLSEGQSSQMFPHHHTGTQALLRLPLPDEIMTERETARHDMYPTEFDNSREPVDIPCDLYGQPLRGALRSRLHLKYGSSFRVLHHAPAAHWSGPGPGNPRRQIYSNCWGSTVVRASYEDDEEFERSVAAIRRLALVTVDYDESLPQGEEASPGVKRAKLAAESEEGLDEGRVLADRTNEMNWLQLVNDVQARQSDPTEALTTDQVVSEEFKYRFHTTVIQDKDLLNHAEPEKAEEYFQANGWEERESGARSAFFMYLDDETIDHLASAPDDQALARMTIDERCRIAWNHWVNIVEPMAPENEDAESGDEDRGAFLEVEDSQGRADCTRYANPQDETKAWCFISGISCETPPMIHDWLTELYGYKERKTVPQQPYRPDTPAFLEDLRIWRENRARKRAEADLARPPAPESSFAVFRHLLQPHGEKTGPLKPGRRIRQYFATINDSLVYCADCKPQNCWGSTIVRATYREGDDARCKRAVAAIRRLTLVSVDHDEEAPNLDSPDENVPAARRKLVRETEVDQQTLETHWQEAAREVRLRGPPRFLKTDQILSEEFKYRFHNTLVEDQTVLDGGDVEQARIFYRESGAMARDNHPNLRSKFFIFLDEETLNHLSDVPSDDELDTMTLEERCRIASHHRVKVVAPLTEGLSETEDDKKQAAGRRRIRLINILPVYMRLLGVTGLEEVKLEEVAREDDTKGHAKQWCLIEGFGALVGEDSA</sequence>
<dbReference type="STRING" id="100787.A0A0G4M6S2"/>
<organism evidence="2 3">
    <name type="scientific">Verticillium longisporum</name>
    <name type="common">Verticillium dahliae var. longisporum</name>
    <dbReference type="NCBI Taxonomy" id="100787"/>
    <lineage>
        <taxon>Eukaryota</taxon>
        <taxon>Fungi</taxon>
        <taxon>Dikarya</taxon>
        <taxon>Ascomycota</taxon>
        <taxon>Pezizomycotina</taxon>
        <taxon>Sordariomycetes</taxon>
        <taxon>Hypocreomycetidae</taxon>
        <taxon>Glomerellales</taxon>
        <taxon>Plectosphaerellaceae</taxon>
        <taxon>Verticillium</taxon>
    </lineage>
</organism>
<name>A0A0G4M6S2_VERLO</name>
<accession>A0A0G4M6S2</accession>
<dbReference type="AlphaFoldDB" id="A0A0G4M6S2"/>
<proteinExistence type="predicted"/>
<dbReference type="InterPro" id="IPR039535">
    <property type="entry name" value="ASST-like"/>
</dbReference>
<evidence type="ECO:0000313" key="3">
    <source>
        <dbReference type="Proteomes" id="UP000044602"/>
    </source>
</evidence>
<evidence type="ECO:0000313" key="4">
    <source>
        <dbReference type="Proteomes" id="UP000045706"/>
    </source>
</evidence>
<dbReference type="Proteomes" id="UP000045706">
    <property type="component" value="Unassembled WGS sequence"/>
</dbReference>
<dbReference type="Proteomes" id="UP000044602">
    <property type="component" value="Unassembled WGS sequence"/>
</dbReference>
<dbReference type="PANTHER" id="PTHR35340:SF9">
    <property type="entry name" value="ASST-DOMAIN-CONTAINING PROTEIN"/>
    <property type="match status" value="1"/>
</dbReference>